<protein>
    <submittedName>
        <fullName evidence="6">Alkaline phosphatase</fullName>
    </submittedName>
</protein>
<keyword evidence="5" id="KW-0732">Signal</keyword>
<feature type="binding site" evidence="3">
    <location>
        <position position="415"/>
    </location>
    <ligand>
        <name>Mg(2+)</name>
        <dbReference type="ChEBI" id="CHEBI:18420"/>
    </ligand>
</feature>
<dbReference type="CDD" id="cd08577">
    <property type="entry name" value="PI-PLCc_GDPD_SF_unchar3"/>
    <property type="match status" value="1"/>
</dbReference>
<dbReference type="SUPFAM" id="SSF53649">
    <property type="entry name" value="Alkaline phosphatase-like"/>
    <property type="match status" value="1"/>
</dbReference>
<accession>A0A420AJ34</accession>
<feature type="binding site" evidence="3">
    <location>
        <position position="321"/>
    </location>
    <ligand>
        <name>Zn(2+)</name>
        <dbReference type="ChEBI" id="CHEBI:29105"/>
        <label>2</label>
    </ligand>
</feature>
<dbReference type="GO" id="GO:0046872">
    <property type="term" value="F:metal ion binding"/>
    <property type="evidence" value="ECO:0007669"/>
    <property type="project" value="UniProtKB-KW"/>
</dbReference>
<evidence type="ECO:0000313" key="6">
    <source>
        <dbReference type="EMBL" id="RKE44326.1"/>
    </source>
</evidence>
<dbReference type="Gene3D" id="3.40.720.10">
    <property type="entry name" value="Alkaline Phosphatase, subunit A"/>
    <property type="match status" value="1"/>
</dbReference>
<feature type="binding site" evidence="3">
    <location>
        <position position="413"/>
    </location>
    <ligand>
        <name>Mg(2+)</name>
        <dbReference type="ChEBI" id="CHEBI:18420"/>
    </ligand>
</feature>
<evidence type="ECO:0000313" key="7">
    <source>
        <dbReference type="Proteomes" id="UP000286246"/>
    </source>
</evidence>
<dbReference type="Proteomes" id="UP000286246">
    <property type="component" value="Unassembled WGS sequence"/>
</dbReference>
<dbReference type="EMBL" id="RAPY01000006">
    <property type="protein sequence ID" value="RKE44326.1"/>
    <property type="molecule type" value="Genomic_DNA"/>
</dbReference>
<dbReference type="SMART" id="SM00098">
    <property type="entry name" value="alkPPc"/>
    <property type="match status" value="1"/>
</dbReference>
<feature type="binding site" evidence="3">
    <location>
        <position position="530"/>
    </location>
    <ligand>
        <name>Zn(2+)</name>
        <dbReference type="ChEBI" id="CHEBI:29105"/>
        <label>2</label>
    </ligand>
</feature>
<dbReference type="GO" id="GO:0006629">
    <property type="term" value="P:lipid metabolic process"/>
    <property type="evidence" value="ECO:0007669"/>
    <property type="project" value="InterPro"/>
</dbReference>
<dbReference type="CDD" id="cd16012">
    <property type="entry name" value="ALP"/>
    <property type="match status" value="1"/>
</dbReference>
<evidence type="ECO:0000256" key="4">
    <source>
        <dbReference type="RuleBase" id="RU003946"/>
    </source>
</evidence>
<dbReference type="Pfam" id="PF00245">
    <property type="entry name" value="Alk_phosphatase"/>
    <property type="match status" value="2"/>
</dbReference>
<feature type="binding site" evidence="3">
    <location>
        <position position="521"/>
    </location>
    <ligand>
        <name>Mg(2+)</name>
        <dbReference type="ChEBI" id="CHEBI:18420"/>
    </ligand>
</feature>
<dbReference type="OrthoDB" id="9794455at2"/>
<feature type="chain" id="PRO_5019074393" evidence="5">
    <location>
        <begin position="31"/>
        <end position="630"/>
    </location>
</feature>
<feature type="binding site" evidence="3">
    <location>
        <position position="568"/>
    </location>
    <ligand>
        <name>Zn(2+)</name>
        <dbReference type="ChEBI" id="CHEBI:29105"/>
        <label>2</label>
    </ligand>
</feature>
<dbReference type="Gene3D" id="3.20.20.190">
    <property type="entry name" value="Phosphatidylinositol (PI) phosphodiesterase"/>
    <property type="match status" value="1"/>
</dbReference>
<dbReference type="GO" id="GO:0008081">
    <property type="term" value="F:phosphoric diester hydrolase activity"/>
    <property type="evidence" value="ECO:0007669"/>
    <property type="project" value="InterPro"/>
</dbReference>
<dbReference type="PRINTS" id="PR00113">
    <property type="entry name" value="ALKPHPHTASE"/>
</dbReference>
<dbReference type="PANTHER" id="PTHR11596">
    <property type="entry name" value="ALKALINE PHOSPHATASE"/>
    <property type="match status" value="1"/>
</dbReference>
<feature type="signal peptide" evidence="5">
    <location>
        <begin position="1"/>
        <end position="30"/>
    </location>
</feature>
<evidence type="ECO:0000256" key="1">
    <source>
        <dbReference type="ARBA" id="ARBA00022553"/>
    </source>
</evidence>
<sequence length="630" mass="69280">MVKVPKVSRNKLGGLLIIAGLCGGPLGSSAQTLNEKFEQLMFNREKGQVGAINYAGHSHNDYWQSQPFYTAYYAGMQSIEADIFLRNGKLMVAHDAKEMKTENTLNALYLDPVAKQYRKNGGTAFADKAKKLQLLIDVKENYKQVLPVLIKALEQYGDLFNPLKNANAIKVIVTGGRPKPDGFKDYPKWMFFDGEVNWNYDAASLAQTGLISADLKDYTDWNGKGLPENIPAIKKAVAKADSLGLRFRFYGTHDSPNAWQQLINLGVYWINTDHPKTLELFLEQRERSSFQSAKPQAIYTPSFQYDGQDRKVKRILLLIGDGMGLAAVKAATLANGGALNMTQIKTVGLSQTEALNSDNTDSAAGGSAIAVGQKVNNRAIAVDANGKPLPSVAAVLADQGWKTGVISIGDVTDATPAVFYAHQQERNESESILGQFQHSTMDFILGGKPGWLQKKSDWKGYAGVSIVKDQINQSGGKQIVFLSDELLKPVKDGRSTILKQSMLDGIKFLSRDDKPFFLMAESAQIDYAGHANDLKYSVMETLDFDKTIEEALKLADQDPEMLVVVTADHETGGLTLLDSDRKSGRVMVNFSSNDHTNAFVPVFAYGARSFLFRGVYDNTAIFHKLLEAAK</sequence>
<feature type="binding site" evidence="3">
    <location>
        <position position="321"/>
    </location>
    <ligand>
        <name>Mg(2+)</name>
        <dbReference type="ChEBI" id="CHEBI:18420"/>
    </ligand>
</feature>
<dbReference type="SUPFAM" id="SSF51695">
    <property type="entry name" value="PLC-like phosphodiesterases"/>
    <property type="match status" value="1"/>
</dbReference>
<organism evidence="6 7">
    <name type="scientific">Sphingobacterium detergens</name>
    <dbReference type="NCBI Taxonomy" id="1145106"/>
    <lineage>
        <taxon>Bacteria</taxon>
        <taxon>Pseudomonadati</taxon>
        <taxon>Bacteroidota</taxon>
        <taxon>Sphingobacteriia</taxon>
        <taxon>Sphingobacteriales</taxon>
        <taxon>Sphingobacteriaceae</taxon>
        <taxon>Sphingobacterium</taxon>
    </lineage>
</organism>
<name>A0A420AJ34_SPHD1</name>
<proteinExistence type="inferred from homology"/>
<dbReference type="InterPro" id="IPR039559">
    <property type="entry name" value="AIM6_PI-PLC-like_dom"/>
</dbReference>
<evidence type="ECO:0000256" key="5">
    <source>
        <dbReference type="SAM" id="SignalP"/>
    </source>
</evidence>
<feature type="binding site" evidence="3">
    <location>
        <position position="569"/>
    </location>
    <ligand>
        <name>Zn(2+)</name>
        <dbReference type="ChEBI" id="CHEBI:29105"/>
        <label>2</label>
    </ligand>
</feature>
<dbReference type="AlphaFoldDB" id="A0A420AJ34"/>
<dbReference type="RefSeq" id="WP_120261439.1">
    <property type="nucleotide sequence ID" value="NZ_RAPY01000006.1"/>
</dbReference>
<dbReference type="InterPro" id="IPR017850">
    <property type="entry name" value="Alkaline_phosphatase_core_sf"/>
</dbReference>
<comment type="similarity">
    <text evidence="4">Belongs to the alkaline phosphatase family.</text>
</comment>
<dbReference type="InterPro" id="IPR017946">
    <property type="entry name" value="PLC-like_Pdiesterase_TIM-brl"/>
</dbReference>
<feature type="binding site" evidence="3">
    <location>
        <position position="526"/>
    </location>
    <ligand>
        <name>Zn(2+)</name>
        <dbReference type="ChEBI" id="CHEBI:29105"/>
        <label>2</label>
    </ligand>
</feature>
<dbReference type="PANTHER" id="PTHR11596:SF5">
    <property type="entry name" value="ALKALINE PHOSPHATASE"/>
    <property type="match status" value="1"/>
</dbReference>
<gene>
    <name evidence="6" type="ORF">DFQ12_4793</name>
</gene>
<comment type="caution">
    <text evidence="6">The sequence shown here is derived from an EMBL/GenBank/DDBJ whole genome shotgun (WGS) entry which is preliminary data.</text>
</comment>
<dbReference type="InterPro" id="IPR001952">
    <property type="entry name" value="Alkaline_phosphatase"/>
</dbReference>
<keyword evidence="1" id="KW-0597">Phosphoprotein</keyword>
<dbReference type="GO" id="GO:0004035">
    <property type="term" value="F:alkaline phosphatase activity"/>
    <property type="evidence" value="ECO:0007669"/>
    <property type="project" value="TreeGrafter"/>
</dbReference>
<keyword evidence="3" id="KW-0862">Zinc</keyword>
<comment type="cofactor">
    <cofactor evidence="3">
        <name>Mg(2+)</name>
        <dbReference type="ChEBI" id="CHEBI:18420"/>
    </cofactor>
    <text evidence="3">Binds 1 Mg(2+) ion.</text>
</comment>
<keyword evidence="7" id="KW-1185">Reference proteome</keyword>
<evidence type="ECO:0000256" key="2">
    <source>
        <dbReference type="PIRSR" id="PIRSR601952-1"/>
    </source>
</evidence>
<keyword evidence="3" id="KW-0460">Magnesium</keyword>
<comment type="cofactor">
    <cofactor evidence="3">
        <name>Zn(2+)</name>
        <dbReference type="ChEBI" id="CHEBI:29105"/>
    </cofactor>
    <text evidence="3">Binds 2 Zn(2+) ions.</text>
</comment>
<evidence type="ECO:0000256" key="3">
    <source>
        <dbReference type="PIRSR" id="PIRSR601952-2"/>
    </source>
</evidence>
<feature type="active site" description="Phosphoserine intermediate" evidence="2">
    <location>
        <position position="362"/>
    </location>
</feature>
<reference evidence="6 7" key="1">
    <citation type="submission" date="2018-09" db="EMBL/GenBank/DDBJ databases">
        <title>Genomic Encyclopedia of Type Strains, Phase III (KMG-III): the genomes of soil and plant-associated and newly described type strains.</title>
        <authorList>
            <person name="Whitman W."/>
        </authorList>
    </citation>
    <scope>NUCLEOTIDE SEQUENCE [LARGE SCALE GENOMIC DNA]</scope>
    <source>
        <strain evidence="6 7">CECT 7938</strain>
    </source>
</reference>
<keyword evidence="3" id="KW-0479">Metal-binding</keyword>